<dbReference type="AlphaFoldDB" id="A0A7T0KN14"/>
<sequence>MTPRPSRLAAAALALVLPLSACGGPAGESTGGATGTQTPLEVTTPTAAPKEEFQAEDTQKLTTDELTGERVDDPAMQLSYKWQGASSAPGGGSVVVVAVTNNSEVPMPVDALKQPTLSYATSGNNNENAAPKSAEASGVDIIGLDQPLRPGATVNAKYAFDVTPGRLWNADFTIGNVTFSGNLSG</sequence>
<feature type="compositionally biased region" description="Gly residues" evidence="1">
    <location>
        <begin position="24"/>
        <end position="34"/>
    </location>
</feature>
<feature type="chain" id="PRO_5038820119" description="DUF4352 domain-containing protein" evidence="2">
    <location>
        <begin position="24"/>
        <end position="185"/>
    </location>
</feature>
<evidence type="ECO:0000256" key="1">
    <source>
        <dbReference type="SAM" id="MobiDB-lite"/>
    </source>
</evidence>
<evidence type="ECO:0000313" key="4">
    <source>
        <dbReference type="Proteomes" id="UP000594586"/>
    </source>
</evidence>
<accession>A0A7T0KN14</accession>
<organism evidence="3 4">
    <name type="scientific">Corynebacterium qintianiae</name>
    <dbReference type="NCBI Taxonomy" id="2709392"/>
    <lineage>
        <taxon>Bacteria</taxon>
        <taxon>Bacillati</taxon>
        <taxon>Actinomycetota</taxon>
        <taxon>Actinomycetes</taxon>
        <taxon>Mycobacteriales</taxon>
        <taxon>Corynebacteriaceae</taxon>
        <taxon>Corynebacterium</taxon>
    </lineage>
</organism>
<evidence type="ECO:0000313" key="3">
    <source>
        <dbReference type="EMBL" id="QPK82818.1"/>
    </source>
</evidence>
<feature type="signal peptide" evidence="2">
    <location>
        <begin position="1"/>
        <end position="23"/>
    </location>
</feature>
<keyword evidence="2" id="KW-0732">Signal</keyword>
<feature type="compositionally biased region" description="Polar residues" evidence="1">
    <location>
        <begin position="35"/>
        <end position="46"/>
    </location>
</feature>
<evidence type="ECO:0008006" key="5">
    <source>
        <dbReference type="Google" id="ProtNLM"/>
    </source>
</evidence>
<protein>
    <recommendedName>
        <fullName evidence="5">DUF4352 domain-containing protein</fullName>
    </recommendedName>
</protein>
<dbReference type="Proteomes" id="UP000594586">
    <property type="component" value="Chromosome"/>
</dbReference>
<evidence type="ECO:0000256" key="2">
    <source>
        <dbReference type="SAM" id="SignalP"/>
    </source>
</evidence>
<name>A0A7T0KN14_9CORY</name>
<dbReference type="EMBL" id="CP064955">
    <property type="protein sequence ID" value="QPK82818.1"/>
    <property type="molecule type" value="Genomic_DNA"/>
</dbReference>
<dbReference type="RefSeq" id="WP_165004561.1">
    <property type="nucleotide sequence ID" value="NZ_CP064955.1"/>
</dbReference>
<proteinExistence type="predicted"/>
<gene>
    <name evidence="3" type="ORF">G7Y29_08065</name>
</gene>
<reference evidence="3 4" key="1">
    <citation type="submission" date="2020-11" db="EMBL/GenBank/DDBJ databases">
        <title>Corynebacterium sp. MC1420.</title>
        <authorList>
            <person name="Zhou J."/>
        </authorList>
    </citation>
    <scope>NUCLEOTIDE SEQUENCE [LARGE SCALE GENOMIC DNA]</scope>
    <source>
        <strain evidence="3 4">MC1420</strain>
    </source>
</reference>
<feature type="region of interest" description="Disordered" evidence="1">
    <location>
        <begin position="24"/>
        <end position="64"/>
    </location>
</feature>
<feature type="compositionally biased region" description="Basic and acidic residues" evidence="1">
    <location>
        <begin position="49"/>
        <end position="64"/>
    </location>
</feature>
<keyword evidence="4" id="KW-1185">Reference proteome</keyword>
<dbReference type="KEGG" id="cqn:G7Y29_08065"/>